<dbReference type="Gene3D" id="3.30.300.20">
    <property type="match status" value="1"/>
</dbReference>
<protein>
    <recommendedName>
        <fullName evidence="2 6">GTPase Era</fullName>
    </recommendedName>
</protein>
<dbReference type="EMBL" id="QNBC01000007">
    <property type="protein sequence ID" value="RKX67893.1"/>
    <property type="molecule type" value="Genomic_DNA"/>
</dbReference>
<dbReference type="CDD" id="cd22534">
    <property type="entry name" value="KH-II_Era"/>
    <property type="match status" value="1"/>
</dbReference>
<evidence type="ECO:0000313" key="11">
    <source>
        <dbReference type="EMBL" id="RKX67893.1"/>
    </source>
</evidence>
<dbReference type="InterPro" id="IPR005662">
    <property type="entry name" value="GTPase_Era-like"/>
</dbReference>
<accession>A0A660SB52</accession>
<dbReference type="GO" id="GO:0005525">
    <property type="term" value="F:GTP binding"/>
    <property type="evidence" value="ECO:0007669"/>
    <property type="project" value="UniProtKB-UniRule"/>
</dbReference>
<evidence type="ECO:0000256" key="6">
    <source>
        <dbReference type="HAMAP-Rule" id="MF_00367"/>
    </source>
</evidence>
<dbReference type="GO" id="GO:0005886">
    <property type="term" value="C:plasma membrane"/>
    <property type="evidence" value="ECO:0007669"/>
    <property type="project" value="UniProtKB-SubCell"/>
</dbReference>
<dbReference type="SUPFAM" id="SSF52540">
    <property type="entry name" value="P-loop containing nucleoside triphosphate hydrolases"/>
    <property type="match status" value="1"/>
</dbReference>
<feature type="binding site" evidence="6">
    <location>
        <begin position="13"/>
        <end position="20"/>
    </location>
    <ligand>
        <name>GTP</name>
        <dbReference type="ChEBI" id="CHEBI:37565"/>
    </ligand>
</feature>
<dbReference type="InterPro" id="IPR005225">
    <property type="entry name" value="Small_GTP-bd"/>
</dbReference>
<organism evidence="11 12">
    <name type="scientific">candidate division TA06 bacterium</name>
    <dbReference type="NCBI Taxonomy" id="2250710"/>
    <lineage>
        <taxon>Bacteria</taxon>
        <taxon>Bacteria division TA06</taxon>
    </lineage>
</organism>
<comment type="subunit">
    <text evidence="6">Monomer.</text>
</comment>
<dbReference type="NCBIfam" id="TIGR00436">
    <property type="entry name" value="era"/>
    <property type="match status" value="1"/>
</dbReference>
<comment type="subcellular location">
    <subcellularLocation>
        <location evidence="6">Cytoplasm</location>
    </subcellularLocation>
    <subcellularLocation>
        <location evidence="6">Cell membrane</location>
        <topology evidence="6">Peripheral membrane protein</topology>
    </subcellularLocation>
</comment>
<keyword evidence="5 6" id="KW-0342">GTP-binding</keyword>
<evidence type="ECO:0000256" key="8">
    <source>
        <dbReference type="RuleBase" id="RU003761"/>
    </source>
</evidence>
<feature type="domain" description="KH type-2" evidence="9">
    <location>
        <begin position="202"/>
        <end position="283"/>
    </location>
</feature>
<evidence type="ECO:0000256" key="4">
    <source>
        <dbReference type="ARBA" id="ARBA00022884"/>
    </source>
</evidence>
<dbReference type="Gene3D" id="3.40.50.300">
    <property type="entry name" value="P-loop containing nucleotide triphosphate hydrolases"/>
    <property type="match status" value="1"/>
</dbReference>
<evidence type="ECO:0000256" key="5">
    <source>
        <dbReference type="ARBA" id="ARBA00023134"/>
    </source>
</evidence>
<comment type="function">
    <text evidence="6">An essential GTPase that binds both GDP and GTP, with rapid nucleotide exchange. Plays a role in 16S rRNA processing and 30S ribosomal subunit biogenesis and possibly also in cell cycle regulation and energy metabolism.</text>
</comment>
<dbReference type="InterPro" id="IPR015946">
    <property type="entry name" value="KH_dom-like_a/b"/>
</dbReference>
<dbReference type="AlphaFoldDB" id="A0A660SB52"/>
<evidence type="ECO:0000256" key="3">
    <source>
        <dbReference type="ARBA" id="ARBA00022741"/>
    </source>
</evidence>
<keyword evidence="6" id="KW-0690">Ribosome biogenesis</keyword>
<name>A0A660SB52_UNCT6</name>
<feature type="binding site" evidence="6">
    <location>
        <begin position="125"/>
        <end position="128"/>
    </location>
    <ligand>
        <name>GTP</name>
        <dbReference type="ChEBI" id="CHEBI:37565"/>
    </ligand>
</feature>
<keyword evidence="4 6" id="KW-0694">RNA-binding</keyword>
<dbReference type="HAMAP" id="MF_00367">
    <property type="entry name" value="GTPase_Era"/>
    <property type="match status" value="1"/>
</dbReference>
<evidence type="ECO:0000313" key="12">
    <source>
        <dbReference type="Proteomes" id="UP000282321"/>
    </source>
</evidence>
<dbReference type="GO" id="GO:0005737">
    <property type="term" value="C:cytoplasm"/>
    <property type="evidence" value="ECO:0007669"/>
    <property type="project" value="UniProtKB-SubCell"/>
</dbReference>
<dbReference type="NCBIfam" id="NF000908">
    <property type="entry name" value="PRK00089.1"/>
    <property type="match status" value="1"/>
</dbReference>
<comment type="caution">
    <text evidence="6">Lacks conserved residue(s) required for the propagation of feature annotation.</text>
</comment>
<feature type="region of interest" description="G3" evidence="7">
    <location>
        <begin position="60"/>
        <end position="63"/>
    </location>
</feature>
<dbReference type="InterPro" id="IPR030388">
    <property type="entry name" value="G_ERA_dom"/>
</dbReference>
<dbReference type="InterPro" id="IPR004044">
    <property type="entry name" value="KH_dom_type_2"/>
</dbReference>
<proteinExistence type="inferred from homology"/>
<evidence type="ECO:0000259" key="10">
    <source>
        <dbReference type="PROSITE" id="PS51713"/>
    </source>
</evidence>
<feature type="domain" description="Era-type G" evidence="10">
    <location>
        <begin position="5"/>
        <end position="175"/>
    </location>
</feature>
<evidence type="ECO:0000256" key="2">
    <source>
        <dbReference type="ARBA" id="ARBA00020484"/>
    </source>
</evidence>
<keyword evidence="6" id="KW-0963">Cytoplasm</keyword>
<reference evidence="11 12" key="1">
    <citation type="submission" date="2018-06" db="EMBL/GenBank/DDBJ databases">
        <title>Extensive metabolic versatility and redundancy in microbially diverse, dynamic hydrothermal sediments.</title>
        <authorList>
            <person name="Dombrowski N."/>
            <person name="Teske A."/>
            <person name="Baker B.J."/>
        </authorList>
    </citation>
    <scope>NUCLEOTIDE SEQUENCE [LARGE SCALE GENOMIC DNA]</scope>
    <source>
        <strain evidence="11">B35_G9</strain>
    </source>
</reference>
<dbReference type="Proteomes" id="UP000282321">
    <property type="component" value="Unassembled WGS sequence"/>
</dbReference>
<dbReference type="InterPro" id="IPR027417">
    <property type="entry name" value="P-loop_NTPase"/>
</dbReference>
<keyword evidence="6" id="KW-0472">Membrane</keyword>
<dbReference type="PROSITE" id="PS51713">
    <property type="entry name" value="G_ERA"/>
    <property type="match status" value="1"/>
</dbReference>
<dbReference type="GO" id="GO:0000028">
    <property type="term" value="P:ribosomal small subunit assembly"/>
    <property type="evidence" value="ECO:0007669"/>
    <property type="project" value="TreeGrafter"/>
</dbReference>
<dbReference type="Pfam" id="PF07650">
    <property type="entry name" value="KH_2"/>
    <property type="match status" value="1"/>
</dbReference>
<comment type="similarity">
    <text evidence="1 6 7 8">Belongs to the TRAFAC class TrmE-Era-EngA-EngB-Septin-like GTPase superfamily. Era GTPase family.</text>
</comment>
<feature type="region of interest" description="G5" evidence="7">
    <location>
        <begin position="154"/>
        <end position="156"/>
    </location>
</feature>
<dbReference type="PRINTS" id="PR00326">
    <property type="entry name" value="GTP1OBG"/>
</dbReference>
<evidence type="ECO:0000259" key="9">
    <source>
        <dbReference type="PROSITE" id="PS50823"/>
    </source>
</evidence>
<dbReference type="PANTHER" id="PTHR42698">
    <property type="entry name" value="GTPASE ERA"/>
    <property type="match status" value="1"/>
</dbReference>
<dbReference type="PROSITE" id="PS50823">
    <property type="entry name" value="KH_TYPE_2"/>
    <property type="match status" value="1"/>
</dbReference>
<dbReference type="GO" id="GO:0043024">
    <property type="term" value="F:ribosomal small subunit binding"/>
    <property type="evidence" value="ECO:0007669"/>
    <property type="project" value="TreeGrafter"/>
</dbReference>
<dbReference type="InterPro" id="IPR009019">
    <property type="entry name" value="KH_sf_prok-type"/>
</dbReference>
<sequence>MENYKAGFATIIGLPNAGKSTLLNVLINTKLAPVSPKAQMTRKSVVGILSGDAYQVVFLDSPGIIEPSYLMQEYMMKDISRNIADADIVIVVIDVSRIEKQKEILLKRIKSVLSKKESKKLFVLNKTDLVKQNAIITAIKWVSDNFQYDDIFPISCKTGENVRELKETIVKYLPMHDPYYDSEVLSVQNERFFVKEYILETIYDFLKKELPYSCLVEIEEFKERESGKDYIRAVIFVEKDSHKKIIIGKNGSMLKNIGRIAREKIEKMHGKPVFLELFVKILPDWKNRKDIIRKIYKED</sequence>
<dbReference type="SUPFAM" id="SSF54814">
    <property type="entry name" value="Prokaryotic type KH domain (KH-domain type II)"/>
    <property type="match status" value="1"/>
</dbReference>
<keyword evidence="6" id="KW-0699">rRNA-binding</keyword>
<dbReference type="GO" id="GO:0070181">
    <property type="term" value="F:small ribosomal subunit rRNA binding"/>
    <property type="evidence" value="ECO:0007669"/>
    <property type="project" value="UniProtKB-UniRule"/>
</dbReference>
<dbReference type="InterPro" id="IPR006073">
    <property type="entry name" value="GTP-bd"/>
</dbReference>
<comment type="caution">
    <text evidence="11">The sequence shown here is derived from an EMBL/GenBank/DDBJ whole genome shotgun (WGS) entry which is preliminary data.</text>
</comment>
<feature type="region of interest" description="G2" evidence="7">
    <location>
        <begin position="39"/>
        <end position="43"/>
    </location>
</feature>
<evidence type="ECO:0000256" key="7">
    <source>
        <dbReference type="PROSITE-ProRule" id="PRU01050"/>
    </source>
</evidence>
<keyword evidence="6" id="KW-1003">Cell membrane</keyword>
<dbReference type="NCBIfam" id="TIGR00231">
    <property type="entry name" value="small_GTP"/>
    <property type="match status" value="1"/>
</dbReference>
<feature type="region of interest" description="G1" evidence="7">
    <location>
        <begin position="13"/>
        <end position="20"/>
    </location>
</feature>
<evidence type="ECO:0000256" key="1">
    <source>
        <dbReference type="ARBA" id="ARBA00007921"/>
    </source>
</evidence>
<dbReference type="GO" id="GO:0003924">
    <property type="term" value="F:GTPase activity"/>
    <property type="evidence" value="ECO:0007669"/>
    <property type="project" value="UniProtKB-UniRule"/>
</dbReference>
<keyword evidence="3 6" id="KW-0547">Nucleotide-binding</keyword>
<feature type="region of interest" description="G4" evidence="7">
    <location>
        <begin position="125"/>
        <end position="128"/>
    </location>
</feature>
<dbReference type="PANTHER" id="PTHR42698:SF1">
    <property type="entry name" value="GTPASE ERA, MITOCHONDRIAL"/>
    <property type="match status" value="1"/>
</dbReference>
<gene>
    <name evidence="6" type="primary">era</name>
    <name evidence="11" type="ORF">DRP44_01105</name>
</gene>
<dbReference type="CDD" id="cd04163">
    <property type="entry name" value="Era"/>
    <property type="match status" value="1"/>
</dbReference>
<dbReference type="Pfam" id="PF01926">
    <property type="entry name" value="MMR_HSR1"/>
    <property type="match status" value="1"/>
</dbReference>